<dbReference type="InterPro" id="IPR027417">
    <property type="entry name" value="P-loop_NTPase"/>
</dbReference>
<evidence type="ECO:0000313" key="4">
    <source>
        <dbReference type="EMBL" id="KPV48117.1"/>
    </source>
</evidence>
<dbReference type="GO" id="GO:0003677">
    <property type="term" value="F:DNA binding"/>
    <property type="evidence" value="ECO:0007669"/>
    <property type="project" value="InterPro"/>
</dbReference>
<dbReference type="PANTHER" id="PTHR24029:SF1">
    <property type="entry name" value="TRANSCRIPTION-REPAIR-COUPLING FACTOR"/>
    <property type="match status" value="1"/>
</dbReference>
<dbReference type="PANTHER" id="PTHR24029">
    <property type="entry name" value="UVRABC SYSTEM PROTEIN B"/>
    <property type="match status" value="1"/>
</dbReference>
<keyword evidence="2" id="KW-0067">ATP-binding</keyword>
<evidence type="ECO:0000256" key="2">
    <source>
        <dbReference type="ARBA" id="ARBA00022840"/>
    </source>
</evidence>
<feature type="non-terminal residue" evidence="4">
    <location>
        <position position="262"/>
    </location>
</feature>
<dbReference type="GO" id="GO:0016887">
    <property type="term" value="F:ATP hydrolysis activity"/>
    <property type="evidence" value="ECO:0007669"/>
    <property type="project" value="InterPro"/>
</dbReference>
<evidence type="ECO:0000259" key="3">
    <source>
        <dbReference type="Pfam" id="PF17757"/>
    </source>
</evidence>
<proteinExistence type="predicted"/>
<dbReference type="EMBL" id="LJCR01002929">
    <property type="protein sequence ID" value="KPV48117.1"/>
    <property type="molecule type" value="Genomic_DNA"/>
</dbReference>
<dbReference type="SUPFAM" id="SSF52540">
    <property type="entry name" value="P-loop containing nucleoside triphosphate hydrolases"/>
    <property type="match status" value="1"/>
</dbReference>
<comment type="caution">
    <text evidence="4">The sequence shown here is derived from an EMBL/GenBank/DDBJ whole genome shotgun (WGS) entry which is preliminary data.</text>
</comment>
<feature type="non-terminal residue" evidence="4">
    <location>
        <position position="1"/>
    </location>
</feature>
<evidence type="ECO:0000313" key="5">
    <source>
        <dbReference type="Proteomes" id="UP000050509"/>
    </source>
</evidence>
<organism evidence="4 5">
    <name type="scientific">Kouleothrix aurantiaca</name>
    <dbReference type="NCBI Taxonomy" id="186479"/>
    <lineage>
        <taxon>Bacteria</taxon>
        <taxon>Bacillati</taxon>
        <taxon>Chloroflexota</taxon>
        <taxon>Chloroflexia</taxon>
        <taxon>Chloroflexales</taxon>
        <taxon>Roseiflexineae</taxon>
        <taxon>Roseiflexaceae</taxon>
        <taxon>Kouleothrix</taxon>
    </lineage>
</organism>
<keyword evidence="1" id="KW-0547">Nucleotide-binding</keyword>
<dbReference type="GO" id="GO:0006289">
    <property type="term" value="P:nucleotide-excision repair"/>
    <property type="evidence" value="ECO:0007669"/>
    <property type="project" value="InterPro"/>
</dbReference>
<dbReference type="Pfam" id="PF17757">
    <property type="entry name" value="UvrB_inter"/>
    <property type="match status" value="1"/>
</dbReference>
<reference evidence="4 5" key="1">
    <citation type="submission" date="2015-09" db="EMBL/GenBank/DDBJ databases">
        <title>Draft genome sequence of Kouleothrix aurantiaca JCM 19913.</title>
        <authorList>
            <person name="Hemp J."/>
        </authorList>
    </citation>
    <scope>NUCLEOTIDE SEQUENCE [LARGE SCALE GENOMIC DNA]</scope>
    <source>
        <strain evidence="4 5">COM-B</strain>
    </source>
</reference>
<dbReference type="InterPro" id="IPR041471">
    <property type="entry name" value="UvrB_inter"/>
</dbReference>
<evidence type="ECO:0000256" key="1">
    <source>
        <dbReference type="ARBA" id="ARBA00022741"/>
    </source>
</evidence>
<dbReference type="GO" id="GO:0005524">
    <property type="term" value="F:ATP binding"/>
    <property type="evidence" value="ECO:0007669"/>
    <property type="project" value="UniProtKB-KW"/>
</dbReference>
<dbReference type="AlphaFoldDB" id="A0A0N8PQU7"/>
<dbReference type="Gene3D" id="3.40.50.11180">
    <property type="match status" value="1"/>
</dbReference>
<protein>
    <submittedName>
        <fullName evidence="4">Transcription-repair coupling factor</fullName>
    </submittedName>
</protein>
<keyword evidence="5" id="KW-1185">Reference proteome</keyword>
<gene>
    <name evidence="4" type="ORF">SE17_39775</name>
</gene>
<dbReference type="Proteomes" id="UP000050509">
    <property type="component" value="Unassembled WGS sequence"/>
</dbReference>
<name>A0A0N8PQU7_9CHLR</name>
<dbReference type="Gene3D" id="3.30.2060.10">
    <property type="entry name" value="Penicillin-binding protein 1b domain"/>
    <property type="match status" value="1"/>
</dbReference>
<sequence>GRALLQPTMAPADYAGATVRLRRGDEHAIDALIERWVAMGYRTAPTVEEPGELNRRGGILDIYPPGDELPLRIEFFGDEIDSLRRFDPITQRSEAQVREVLVGPPHEIAFWRRDAALAQMRALDADVLRREARDEWDAVVDKIANGERFEGRALYAPFFWGLESAEQPSSLLQYLPASAPIVFSDMLLLAQQAAEQHHHADERRKAHIDAGELPPDFPRPYLVWSELLAQGAAQTLVNFSNNDLDIGGWDVAGAQPQSLALP</sequence>
<dbReference type="InterPro" id="IPR004807">
    <property type="entry name" value="UvrB"/>
</dbReference>
<dbReference type="GO" id="GO:0009380">
    <property type="term" value="C:excinuclease repair complex"/>
    <property type="evidence" value="ECO:0007669"/>
    <property type="project" value="InterPro"/>
</dbReference>
<accession>A0A0N8PQU7</accession>
<feature type="domain" description="UvrB interaction" evidence="3">
    <location>
        <begin position="19"/>
        <end position="105"/>
    </location>
</feature>